<dbReference type="PANTHER" id="PTHR48111:SF59">
    <property type="entry name" value="TRANSCRIPTIONAL REGULATORY PROTEIN BAER"/>
    <property type="match status" value="1"/>
</dbReference>
<dbReference type="EMBL" id="OBEL01000001">
    <property type="protein sequence ID" value="SNZ06854.1"/>
    <property type="molecule type" value="Genomic_DNA"/>
</dbReference>
<dbReference type="SUPFAM" id="SSF52172">
    <property type="entry name" value="CheY-like"/>
    <property type="match status" value="1"/>
</dbReference>
<keyword evidence="4 7" id="KW-0238">DNA-binding</keyword>
<evidence type="ECO:0000256" key="5">
    <source>
        <dbReference type="ARBA" id="ARBA00023163"/>
    </source>
</evidence>
<dbReference type="InterPro" id="IPR016032">
    <property type="entry name" value="Sig_transdc_resp-reg_C-effctor"/>
</dbReference>
<evidence type="ECO:0000256" key="4">
    <source>
        <dbReference type="ARBA" id="ARBA00023125"/>
    </source>
</evidence>
<dbReference type="SMART" id="SM00448">
    <property type="entry name" value="REC"/>
    <property type="match status" value="1"/>
</dbReference>
<dbReference type="SUPFAM" id="SSF46894">
    <property type="entry name" value="C-terminal effector domain of the bipartite response regulators"/>
    <property type="match status" value="1"/>
</dbReference>
<dbReference type="Gene3D" id="1.10.10.10">
    <property type="entry name" value="Winged helix-like DNA-binding domain superfamily/Winged helix DNA-binding domain"/>
    <property type="match status" value="1"/>
</dbReference>
<protein>
    <submittedName>
        <fullName evidence="10">Two-component system, OmpR family, response regulator BaeR</fullName>
    </submittedName>
</protein>
<dbReference type="Pfam" id="PF00072">
    <property type="entry name" value="Response_reg"/>
    <property type="match status" value="1"/>
</dbReference>
<dbReference type="GO" id="GO:0032993">
    <property type="term" value="C:protein-DNA complex"/>
    <property type="evidence" value="ECO:0007669"/>
    <property type="project" value="TreeGrafter"/>
</dbReference>
<dbReference type="InterPro" id="IPR001867">
    <property type="entry name" value="OmpR/PhoB-type_DNA-bd"/>
</dbReference>
<dbReference type="GO" id="GO:0000156">
    <property type="term" value="F:phosphorelay response regulator activity"/>
    <property type="evidence" value="ECO:0007669"/>
    <property type="project" value="TreeGrafter"/>
</dbReference>
<reference evidence="10 11" key="1">
    <citation type="submission" date="2017-09" db="EMBL/GenBank/DDBJ databases">
        <authorList>
            <person name="Ehlers B."/>
            <person name="Leendertz F.H."/>
        </authorList>
    </citation>
    <scope>NUCLEOTIDE SEQUENCE [LARGE SCALE GENOMIC DNA]</scope>
    <source>
        <strain evidence="10 11">DSM 18289</strain>
    </source>
</reference>
<proteinExistence type="predicted"/>
<dbReference type="SMART" id="SM00862">
    <property type="entry name" value="Trans_reg_C"/>
    <property type="match status" value="1"/>
</dbReference>
<dbReference type="Gene3D" id="3.40.50.2300">
    <property type="match status" value="1"/>
</dbReference>
<gene>
    <name evidence="10" type="ORF">SAMN06265368_0560</name>
</gene>
<evidence type="ECO:0000313" key="10">
    <source>
        <dbReference type="EMBL" id="SNZ06854.1"/>
    </source>
</evidence>
<dbReference type="GO" id="GO:0005829">
    <property type="term" value="C:cytosol"/>
    <property type="evidence" value="ECO:0007669"/>
    <property type="project" value="TreeGrafter"/>
</dbReference>
<evidence type="ECO:0000313" key="11">
    <source>
        <dbReference type="Proteomes" id="UP000219439"/>
    </source>
</evidence>
<dbReference type="OrthoDB" id="9801602at2"/>
<keyword evidence="5" id="KW-0804">Transcription</keyword>
<evidence type="ECO:0000256" key="7">
    <source>
        <dbReference type="PROSITE-ProRule" id="PRU01091"/>
    </source>
</evidence>
<dbReference type="Proteomes" id="UP000219439">
    <property type="component" value="Unassembled WGS sequence"/>
</dbReference>
<dbReference type="InterPro" id="IPR039420">
    <property type="entry name" value="WalR-like"/>
</dbReference>
<keyword evidence="11" id="KW-1185">Reference proteome</keyword>
<feature type="domain" description="Response regulatory" evidence="8">
    <location>
        <begin position="8"/>
        <end position="121"/>
    </location>
</feature>
<sequence>MNSNEEPFIVVVEDEPALAEIVKDYLVQSGMNVDLVEEGRGATEHILQSDPDLVILDIMLPGKDGLTICREVRAQSDVPIILQTAKVEEIDRLLGLELGADDYICKPFSPREMVARVKAILRRTKRTVGNTAPTDAASETLLTIDEERWTADYNGQPLNLTRREFQLFSTLYNRPGRVFSRAQLLELAFPDDSEVFDRVIDSHVKNIRQKVRKIDSECDIIRSVYGVGYSFEML</sequence>
<keyword evidence="2" id="KW-0902">Two-component regulatory system</keyword>
<dbReference type="GO" id="GO:0000976">
    <property type="term" value="F:transcription cis-regulatory region binding"/>
    <property type="evidence" value="ECO:0007669"/>
    <property type="project" value="TreeGrafter"/>
</dbReference>
<name>A0A285NBI7_9HYPH</name>
<dbReference type="InterPro" id="IPR001789">
    <property type="entry name" value="Sig_transdc_resp-reg_receiver"/>
</dbReference>
<dbReference type="GO" id="GO:0006355">
    <property type="term" value="P:regulation of DNA-templated transcription"/>
    <property type="evidence" value="ECO:0007669"/>
    <property type="project" value="InterPro"/>
</dbReference>
<dbReference type="CDD" id="cd00383">
    <property type="entry name" value="trans_reg_C"/>
    <property type="match status" value="1"/>
</dbReference>
<dbReference type="PROSITE" id="PS51755">
    <property type="entry name" value="OMPR_PHOB"/>
    <property type="match status" value="1"/>
</dbReference>
<evidence type="ECO:0000256" key="6">
    <source>
        <dbReference type="PROSITE-ProRule" id="PRU00169"/>
    </source>
</evidence>
<dbReference type="InterPro" id="IPR036388">
    <property type="entry name" value="WH-like_DNA-bd_sf"/>
</dbReference>
<evidence type="ECO:0000256" key="3">
    <source>
        <dbReference type="ARBA" id="ARBA00023015"/>
    </source>
</evidence>
<accession>A0A285NBI7</accession>
<feature type="DNA-binding region" description="OmpR/PhoB-type" evidence="7">
    <location>
        <begin position="132"/>
        <end position="233"/>
    </location>
</feature>
<evidence type="ECO:0000259" key="9">
    <source>
        <dbReference type="PROSITE" id="PS51755"/>
    </source>
</evidence>
<feature type="domain" description="OmpR/PhoB-type" evidence="9">
    <location>
        <begin position="132"/>
        <end position="233"/>
    </location>
</feature>
<dbReference type="RefSeq" id="WP_097151874.1">
    <property type="nucleotide sequence ID" value="NZ_OBEL01000001.1"/>
</dbReference>
<feature type="modified residue" description="4-aspartylphosphate" evidence="6">
    <location>
        <position position="57"/>
    </location>
</feature>
<keyword evidence="3" id="KW-0805">Transcription regulation</keyword>
<dbReference type="AlphaFoldDB" id="A0A285NBI7"/>
<dbReference type="Gene3D" id="6.10.250.690">
    <property type="match status" value="1"/>
</dbReference>
<evidence type="ECO:0000256" key="2">
    <source>
        <dbReference type="ARBA" id="ARBA00023012"/>
    </source>
</evidence>
<evidence type="ECO:0000259" key="8">
    <source>
        <dbReference type="PROSITE" id="PS50110"/>
    </source>
</evidence>
<dbReference type="PROSITE" id="PS50110">
    <property type="entry name" value="RESPONSE_REGULATORY"/>
    <property type="match status" value="1"/>
</dbReference>
<dbReference type="FunFam" id="3.40.50.2300:FF:000001">
    <property type="entry name" value="DNA-binding response regulator PhoB"/>
    <property type="match status" value="1"/>
</dbReference>
<organism evidence="10 11">
    <name type="scientific">Cohaesibacter gelatinilyticus</name>
    <dbReference type="NCBI Taxonomy" id="372072"/>
    <lineage>
        <taxon>Bacteria</taxon>
        <taxon>Pseudomonadati</taxon>
        <taxon>Pseudomonadota</taxon>
        <taxon>Alphaproteobacteria</taxon>
        <taxon>Hyphomicrobiales</taxon>
        <taxon>Cohaesibacteraceae</taxon>
    </lineage>
</organism>
<evidence type="ECO:0000256" key="1">
    <source>
        <dbReference type="ARBA" id="ARBA00022553"/>
    </source>
</evidence>
<dbReference type="PANTHER" id="PTHR48111">
    <property type="entry name" value="REGULATOR OF RPOS"/>
    <property type="match status" value="1"/>
</dbReference>
<keyword evidence="1 6" id="KW-0597">Phosphoprotein</keyword>
<dbReference type="Pfam" id="PF00486">
    <property type="entry name" value="Trans_reg_C"/>
    <property type="match status" value="1"/>
</dbReference>
<dbReference type="InterPro" id="IPR011006">
    <property type="entry name" value="CheY-like_superfamily"/>
</dbReference>